<feature type="compositionally biased region" description="Basic and acidic residues" evidence="1">
    <location>
        <begin position="261"/>
        <end position="277"/>
    </location>
</feature>
<feature type="compositionally biased region" description="Pro residues" evidence="1">
    <location>
        <begin position="138"/>
        <end position="152"/>
    </location>
</feature>
<gene>
    <name evidence="2" type="primary">B1008C01.25</name>
</gene>
<reference evidence="2" key="1">
    <citation type="journal article" date="2002" name="Nature">
        <title>The genome sequence and structure of rice chromosome 1.</title>
        <authorList>
            <person name="Sasaki T."/>
            <person name="Matsumoto T."/>
            <person name="Yamamoto K."/>
            <person name="Sakata K."/>
            <person name="Baba T."/>
            <person name="Katayose Y."/>
            <person name="Wu J."/>
            <person name="Niimura Y."/>
            <person name="Cheng Z."/>
            <person name="Nagamura Y."/>
            <person name="Antonio B.A."/>
            <person name="Kanamori H."/>
            <person name="Hosokawa S."/>
            <person name="Masukawa M."/>
            <person name="Arikawa K."/>
            <person name="Chiden Y."/>
            <person name="Hayashi M."/>
            <person name="Okamoto M."/>
            <person name="Ando T."/>
            <person name="Aoki H."/>
            <person name="Arita K."/>
            <person name="Hamada M."/>
            <person name="Harada C."/>
            <person name="Hijishita S."/>
            <person name="Honda M."/>
            <person name="Ichikawa Y."/>
            <person name="Idonuma A."/>
            <person name="Iijima M."/>
            <person name="Ikeda M."/>
            <person name="Ikeno M."/>
            <person name="Itoh S."/>
            <person name="Itoh T."/>
            <person name="Itoh Y."/>
            <person name="Itoh Y."/>
            <person name="Iwabuchi A."/>
            <person name="Kamiya K."/>
            <person name="Karasawa W."/>
            <person name="Katagiri S."/>
            <person name="Kikuta A."/>
            <person name="Kobayashi N."/>
            <person name="Kono I."/>
            <person name="Machita K."/>
            <person name="Maehara T."/>
            <person name="Mizuno H."/>
            <person name="Mizubayashi T."/>
            <person name="Mukai Y."/>
            <person name="Nagasaki H."/>
            <person name="Nakashima M."/>
            <person name="Nakama Y."/>
            <person name="Nakamichi Y."/>
            <person name="Nakamura M."/>
            <person name="Namiki N."/>
            <person name="Negishi M."/>
            <person name="Ohta I."/>
            <person name="Ono N."/>
            <person name="Saji S."/>
            <person name="Sakai K."/>
            <person name="Shibata M."/>
            <person name="Shimokawa T."/>
            <person name="Shomura A."/>
            <person name="Song J."/>
            <person name="Takazaki Y."/>
            <person name="Terasawa K."/>
            <person name="Tsuji K."/>
            <person name="Waki K."/>
            <person name="Yamagata H."/>
            <person name="Yamane H."/>
            <person name="Yoshiki S."/>
            <person name="Yoshihara R."/>
            <person name="Yukawa K."/>
            <person name="Zhong H."/>
            <person name="Iwama H."/>
            <person name="Endo T."/>
            <person name="Ito H."/>
            <person name="Hahn J.H."/>
            <person name="Kim H.I."/>
            <person name="Eun M.Y."/>
            <person name="Yano M."/>
            <person name="Jiang J."/>
            <person name="Gojobori T."/>
        </authorList>
    </citation>
    <scope>NUCLEOTIDE SEQUENCE [LARGE SCALE GENOMIC DNA]</scope>
</reference>
<dbReference type="EMBL" id="AP003196">
    <property type="protein sequence ID" value="BAD81608.1"/>
    <property type="molecule type" value="Genomic_DNA"/>
</dbReference>
<dbReference type="Proteomes" id="UP000817658">
    <property type="component" value="Chromosome 1"/>
</dbReference>
<accession>Q5NA99</accession>
<sequence length="277" mass="30580">MELCRHTCEACECEYGAEKTNVTRKTSDFKHHNLSLLEMKGFEVKKRRRTDRIQQNEKEKESKIITGFALHRRVGSHRLDGGSVTAGGGVEDGELVEADEAVAAGGCVAEALEPRDLAVAVVVELDEASHRRRSLPCSGPPPPSPSPPPSRPRPFTAASNRSPLQGLTRTTAEATRSAVLAGEMPSSAANTATDKLRRRWTETDVGGGLGRRCSRSPWWRRRGEARVRRRGRRGGGGEVNGEEAARSRRRRRGAWEGEEEGAVRLREREGSRERKGR</sequence>
<evidence type="ECO:0000313" key="2">
    <source>
        <dbReference type="EMBL" id="BAD81608.1"/>
    </source>
</evidence>
<dbReference type="AlphaFoldDB" id="Q5NA99"/>
<evidence type="ECO:0000256" key="1">
    <source>
        <dbReference type="SAM" id="MobiDB-lite"/>
    </source>
</evidence>
<proteinExistence type="predicted"/>
<organism evidence="2">
    <name type="scientific">Oryza sativa subsp. japonica</name>
    <name type="common">Rice</name>
    <dbReference type="NCBI Taxonomy" id="39947"/>
    <lineage>
        <taxon>Eukaryota</taxon>
        <taxon>Viridiplantae</taxon>
        <taxon>Streptophyta</taxon>
        <taxon>Embryophyta</taxon>
        <taxon>Tracheophyta</taxon>
        <taxon>Spermatophyta</taxon>
        <taxon>Magnoliopsida</taxon>
        <taxon>Liliopsida</taxon>
        <taxon>Poales</taxon>
        <taxon>Poaceae</taxon>
        <taxon>BOP clade</taxon>
        <taxon>Oryzoideae</taxon>
        <taxon>Oryzeae</taxon>
        <taxon>Oryzinae</taxon>
        <taxon>Oryza</taxon>
        <taxon>Oryza sativa</taxon>
    </lineage>
</organism>
<feature type="region of interest" description="Disordered" evidence="1">
    <location>
        <begin position="130"/>
        <end position="277"/>
    </location>
</feature>
<protein>
    <submittedName>
        <fullName evidence="2">Uncharacterized protein</fullName>
    </submittedName>
</protein>
<name>Q5NA99_ORYSJ</name>
<feature type="compositionally biased region" description="Polar residues" evidence="1">
    <location>
        <begin position="157"/>
        <end position="174"/>
    </location>
</feature>